<protein>
    <submittedName>
        <fullName evidence="2">AAA family ATPase</fullName>
    </submittedName>
</protein>
<proteinExistence type="predicted"/>
<dbReference type="SUPFAM" id="SSF52540">
    <property type="entry name" value="P-loop containing nucleoside triphosphate hydrolases"/>
    <property type="match status" value="1"/>
</dbReference>
<organism evidence="2 3">
    <name type="scientific">Phenylobacterium ferrooxidans</name>
    <dbReference type="NCBI Taxonomy" id="2982689"/>
    <lineage>
        <taxon>Bacteria</taxon>
        <taxon>Pseudomonadati</taxon>
        <taxon>Pseudomonadota</taxon>
        <taxon>Alphaproteobacteria</taxon>
        <taxon>Caulobacterales</taxon>
        <taxon>Caulobacteraceae</taxon>
        <taxon>Phenylobacterium</taxon>
    </lineage>
</organism>
<evidence type="ECO:0000313" key="2">
    <source>
        <dbReference type="EMBL" id="MFD3266145.1"/>
    </source>
</evidence>
<dbReference type="PANTHER" id="PTHR32182:SF22">
    <property type="entry name" value="ATP-DEPENDENT ENDONUCLEASE, OLD FAMILY-RELATED"/>
    <property type="match status" value="1"/>
</dbReference>
<evidence type="ECO:0000259" key="1">
    <source>
        <dbReference type="Pfam" id="PF13166"/>
    </source>
</evidence>
<gene>
    <name evidence="2" type="ORF">OCL97_19510</name>
</gene>
<evidence type="ECO:0000313" key="3">
    <source>
        <dbReference type="Proteomes" id="UP001598130"/>
    </source>
</evidence>
<dbReference type="CDD" id="cd00267">
    <property type="entry name" value="ABC_ATPase"/>
    <property type="match status" value="1"/>
</dbReference>
<dbReference type="Pfam" id="PF13166">
    <property type="entry name" value="AAA_13"/>
    <property type="match status" value="1"/>
</dbReference>
<accession>A0ABW6CSU7</accession>
<feature type="domain" description="Protein CR006 P-loop" evidence="1">
    <location>
        <begin position="382"/>
        <end position="708"/>
    </location>
</feature>
<keyword evidence="3" id="KW-1185">Reference proteome</keyword>
<dbReference type="InterPro" id="IPR027417">
    <property type="entry name" value="P-loop_NTPase"/>
</dbReference>
<comment type="caution">
    <text evidence="2">The sequence shown here is derived from an EMBL/GenBank/DDBJ whole genome shotgun (WGS) entry which is preliminary data.</text>
</comment>
<name>A0ABW6CSU7_9CAUL</name>
<dbReference type="RefSeq" id="WP_377371431.1">
    <property type="nucleotide sequence ID" value="NZ_JAOTJD010000048.1"/>
</dbReference>
<dbReference type="Gene3D" id="3.40.50.300">
    <property type="entry name" value="P-loop containing nucleotide triphosphate hydrolases"/>
    <property type="match status" value="1"/>
</dbReference>
<reference evidence="2 3" key="1">
    <citation type="submission" date="2022-09" db="EMBL/GenBank/DDBJ databases">
        <title>New species of Phenylobacterium.</title>
        <authorList>
            <person name="Mieszkin S."/>
        </authorList>
    </citation>
    <scope>NUCLEOTIDE SEQUENCE [LARGE SCALE GENOMIC DNA]</scope>
    <source>
        <strain evidence="2 3">HK31-G</strain>
    </source>
</reference>
<sequence length="807" mass="87509">MADLSLVEWAGKQAAWVQDSLRRISTTAGFMVSEEDRKAILDRIEYAAGGIGDEPACDALTAEHLSQCSETGPRAVLASIGPLQNIDRLAKDQRLRFAPTGVTLIFGENGSGKSGYARIAKRLCRSLSIDELKGDVFKVKPDGPLQVKLRFQIGDDPVTELDWVPTTPPPPALKQISVFDSKNARLYVDQQNRIAYLPVEIAVLEHHGQLCGAFGTEFSTHQAAIEKRLKTPLPAGYTPGGKMQAFLARLDSKSQTIPTKTEIENLAGLSSGEIDELKALERKLLQDPVAQAATRRRASQVMARLLEVLTSFENGFSDAALAALGKLIDEAHTTASAAGLAATAQFANEPMAGAGGEAWRLLYQAARDFAVLSGGPADKIADQIGDTCPLCQESLGETAAARMARFNAFVQSEAAKKADAAREALDTAKAALEGLVVPPTEVVANSLTGYAGIDATRAAAVIQIEAALTAYVARRKAMIDRTTDPALEVPPLPASLRTIVAADIEKLDVEAAQLEATATHAAALDADRNRIAELKDRSKLHDDLATVLQRAEELRDLAAIKACQTQVQTRAISLQISTLRRKLVTENLQSRIQAEITRFDLDHIPFRVSDSSEQGQSKFAVGLHGVDKIANNQILSEGEQRALALACFLAEIADEGATYGLVVDDPVSSLDQRRIRLVAQRLVQEAVKGRQVVVFTHNLVFFNEMVSEAARVGDGAPLIKIFVRKTEADGFGVVEEDTEPWLAKSVNARINDLRARAKVLATGTDFTGDDYRRSAKDFYSDLRETWERCVEEIVLNKTVQRLERAAF</sequence>
<dbReference type="Proteomes" id="UP001598130">
    <property type="component" value="Unassembled WGS sequence"/>
</dbReference>
<dbReference type="InterPro" id="IPR026866">
    <property type="entry name" value="CR006_AAA"/>
</dbReference>
<dbReference type="PANTHER" id="PTHR32182">
    <property type="entry name" value="DNA REPLICATION AND REPAIR PROTEIN RECF"/>
    <property type="match status" value="1"/>
</dbReference>
<dbReference type="EMBL" id="JAOTJD010000048">
    <property type="protein sequence ID" value="MFD3266145.1"/>
    <property type="molecule type" value="Genomic_DNA"/>
</dbReference>